<evidence type="ECO:0000256" key="1">
    <source>
        <dbReference type="SAM" id="MobiDB-lite"/>
    </source>
</evidence>
<feature type="region of interest" description="Disordered" evidence="1">
    <location>
        <begin position="1"/>
        <end position="21"/>
    </location>
</feature>
<protein>
    <submittedName>
        <fullName evidence="2">Uncharacterized protein</fullName>
    </submittedName>
</protein>
<dbReference type="EMBL" id="SNXE01000001">
    <property type="protein sequence ID" value="TDP13038.1"/>
    <property type="molecule type" value="Genomic_DNA"/>
</dbReference>
<gene>
    <name evidence="2" type="ORF">DFR39_101512</name>
</gene>
<comment type="caution">
    <text evidence="2">The sequence shown here is derived from an EMBL/GenBank/DDBJ whole genome shotgun (WGS) entry which is preliminary data.</text>
</comment>
<name>A0A4R6NBP0_9BURK</name>
<dbReference type="Proteomes" id="UP000295357">
    <property type="component" value="Unassembled WGS sequence"/>
</dbReference>
<evidence type="ECO:0000313" key="3">
    <source>
        <dbReference type="Proteomes" id="UP000295357"/>
    </source>
</evidence>
<reference evidence="2 3" key="1">
    <citation type="submission" date="2019-03" db="EMBL/GenBank/DDBJ databases">
        <title>Genomic Encyclopedia of Type Strains, Phase IV (KMG-IV): sequencing the most valuable type-strain genomes for metagenomic binning, comparative biology and taxonomic classification.</title>
        <authorList>
            <person name="Goeker M."/>
        </authorList>
    </citation>
    <scope>NUCLEOTIDE SEQUENCE [LARGE SCALE GENOMIC DNA]</scope>
    <source>
        <strain evidence="2 3">DSM 25082</strain>
    </source>
</reference>
<dbReference type="AlphaFoldDB" id="A0A4R6NBP0"/>
<organism evidence="2 3">
    <name type="scientific">Roseateles asaccharophilus</name>
    <dbReference type="NCBI Taxonomy" id="582607"/>
    <lineage>
        <taxon>Bacteria</taxon>
        <taxon>Pseudomonadati</taxon>
        <taxon>Pseudomonadota</taxon>
        <taxon>Betaproteobacteria</taxon>
        <taxon>Burkholderiales</taxon>
        <taxon>Sphaerotilaceae</taxon>
        <taxon>Roseateles</taxon>
    </lineage>
</organism>
<keyword evidence="3" id="KW-1185">Reference proteome</keyword>
<proteinExistence type="predicted"/>
<sequence>MQLIFSSRTRRKSSSSGQAQFQQHRHMGGLVLAVAFALLGCRPSAEEEAKTAARLKAEAQRQEELCRDRADCGEKPPAELKVDYKKHALRKWNNHWFLVPRDYNAAQGMGFLWPLERARLKGPSGYDPNVWAIELHIRSHDIPPEPRGYVRIRLAEREGRVSNRVTLRPGLDRLRYRYVDDETGKPSLSPNAVFTEYVATDRSDPEGQPPVLRCKTNAADPKQAGGGGGFMWRDGIYVGVLIRAGNICEDWPAIYDEVIRVLQMTEKV</sequence>
<dbReference type="OrthoDB" id="9152909at2"/>
<evidence type="ECO:0000313" key="2">
    <source>
        <dbReference type="EMBL" id="TDP13038.1"/>
    </source>
</evidence>
<dbReference type="RefSeq" id="WP_133601954.1">
    <property type="nucleotide sequence ID" value="NZ_JAUFPJ010000001.1"/>
</dbReference>
<accession>A0A4R6NBP0</accession>